<protein>
    <submittedName>
        <fullName evidence="1">Uncharacterized protein</fullName>
    </submittedName>
</protein>
<reference evidence="1 2" key="1">
    <citation type="journal article" date="2018" name="Sci. Rep.">
        <title>Genomic signatures of local adaptation to the degree of environmental predictability in rotifers.</title>
        <authorList>
            <person name="Franch-Gras L."/>
            <person name="Hahn C."/>
            <person name="Garcia-Roger E.M."/>
            <person name="Carmona M.J."/>
            <person name="Serra M."/>
            <person name="Gomez A."/>
        </authorList>
    </citation>
    <scope>NUCLEOTIDE SEQUENCE [LARGE SCALE GENOMIC DNA]</scope>
    <source>
        <strain evidence="1">HYR1</strain>
    </source>
</reference>
<gene>
    <name evidence="1" type="ORF">BpHYR1_009457</name>
</gene>
<keyword evidence="2" id="KW-1185">Reference proteome</keyword>
<dbReference type="Proteomes" id="UP000276133">
    <property type="component" value="Unassembled WGS sequence"/>
</dbReference>
<dbReference type="EMBL" id="REGN01006456">
    <property type="protein sequence ID" value="RNA09488.1"/>
    <property type="molecule type" value="Genomic_DNA"/>
</dbReference>
<dbReference type="AlphaFoldDB" id="A0A3M7QEV0"/>
<evidence type="ECO:0000313" key="2">
    <source>
        <dbReference type="Proteomes" id="UP000276133"/>
    </source>
</evidence>
<evidence type="ECO:0000313" key="1">
    <source>
        <dbReference type="EMBL" id="RNA09488.1"/>
    </source>
</evidence>
<sequence length="62" mass="6926">MKHITRRSKKDENAEEKSFVIASAPSATTILGQGIHDIKIKQELCKPPTCNTLKDALQKAYE</sequence>
<name>A0A3M7QEV0_BRAPC</name>
<organism evidence="1 2">
    <name type="scientific">Brachionus plicatilis</name>
    <name type="common">Marine rotifer</name>
    <name type="synonym">Brachionus muelleri</name>
    <dbReference type="NCBI Taxonomy" id="10195"/>
    <lineage>
        <taxon>Eukaryota</taxon>
        <taxon>Metazoa</taxon>
        <taxon>Spiralia</taxon>
        <taxon>Gnathifera</taxon>
        <taxon>Rotifera</taxon>
        <taxon>Eurotatoria</taxon>
        <taxon>Monogononta</taxon>
        <taxon>Pseudotrocha</taxon>
        <taxon>Ploima</taxon>
        <taxon>Brachionidae</taxon>
        <taxon>Brachionus</taxon>
    </lineage>
</organism>
<accession>A0A3M7QEV0</accession>
<comment type="caution">
    <text evidence="1">The sequence shown here is derived from an EMBL/GenBank/DDBJ whole genome shotgun (WGS) entry which is preliminary data.</text>
</comment>
<proteinExistence type="predicted"/>